<dbReference type="PANTHER" id="PTHR10457">
    <property type="entry name" value="MEVALONATE KINASE/GALACTOKINASE"/>
    <property type="match status" value="1"/>
</dbReference>
<keyword evidence="5" id="KW-0547">Nucleotide-binding</keyword>
<name>W9GQB0_9MICO</name>
<dbReference type="PIRSF" id="PIRSF000530">
    <property type="entry name" value="Galactokinase"/>
    <property type="match status" value="1"/>
</dbReference>
<keyword evidence="8" id="KW-0460">Magnesium</keyword>
<dbReference type="SUPFAM" id="SSF55060">
    <property type="entry name" value="GHMP Kinase, C-terminal domain"/>
    <property type="match status" value="1"/>
</dbReference>
<evidence type="ECO:0000313" key="15">
    <source>
        <dbReference type="EMBL" id="EWT07252.1"/>
    </source>
</evidence>
<evidence type="ECO:0000256" key="11">
    <source>
        <dbReference type="NCBIfam" id="TIGR00131"/>
    </source>
</evidence>
<dbReference type="NCBIfam" id="TIGR00131">
    <property type="entry name" value="gal_kin"/>
    <property type="match status" value="1"/>
</dbReference>
<dbReference type="InterPro" id="IPR006204">
    <property type="entry name" value="GHMP_kinase_N_dom"/>
</dbReference>
<evidence type="ECO:0000313" key="16">
    <source>
        <dbReference type="Proteomes" id="UP000019494"/>
    </source>
</evidence>
<evidence type="ECO:0000256" key="6">
    <source>
        <dbReference type="ARBA" id="ARBA00022777"/>
    </source>
</evidence>
<dbReference type="Gene3D" id="3.30.230.10">
    <property type="match status" value="1"/>
</dbReference>
<dbReference type="FunFam" id="3.30.70.890:FF:000001">
    <property type="entry name" value="Galactokinase"/>
    <property type="match status" value="1"/>
</dbReference>
<keyword evidence="10" id="KW-0119">Carbohydrate metabolism</keyword>
<dbReference type="GO" id="GO:0006012">
    <property type="term" value="P:galactose metabolic process"/>
    <property type="evidence" value="ECO:0007669"/>
    <property type="project" value="UniProtKB-UniRule"/>
</dbReference>
<accession>W9GQB0</accession>
<sequence>MTGDSARARGADDFLRLTGQVPEGVWSAPGRVNLIGEHTDYNDGLCLPIALPQRTYVAAARRDDRRLRVRSAQQGAAVEIALADVRAGQPGGWAAYVAGVLWALDREGYDVPGLDVTVDSDVPVGAGLSSSAALECAVAAAVSDLAGLHLLETEPGRAALARACVVAENTIAEAPTGGMDQHAAMLARDDEALLLDCRSWESRLVPFDLAAHGGALLVTDTRAAHELTDGQYGSRRDECRAAAAELGVGSLRDIEPAGLAAALGQLTSAVLRRRVRHVVTEIERVRGSVAALEAGELARLGRLFDESHASMRDDYEISCPELDVATETARSQGALGARMTGGGFGGSSIALVAATEVPATAAAIEAAFASHGFEPPVSFAVRAGGPARRED</sequence>
<evidence type="ECO:0000256" key="9">
    <source>
        <dbReference type="ARBA" id="ARBA00023144"/>
    </source>
</evidence>
<keyword evidence="9" id="KW-0299">Galactose metabolism</keyword>
<dbReference type="PROSITE" id="PS00627">
    <property type="entry name" value="GHMP_KINASES_ATP"/>
    <property type="match status" value="1"/>
</dbReference>
<dbReference type="InterPro" id="IPR000705">
    <property type="entry name" value="Galactokinase"/>
</dbReference>
<feature type="domain" description="GHMP kinase C-terminal" evidence="13">
    <location>
        <begin position="289"/>
        <end position="367"/>
    </location>
</feature>
<dbReference type="PATRIC" id="fig|584657.3.peg.803"/>
<proteinExistence type="inferred from homology"/>
<evidence type="ECO:0000259" key="14">
    <source>
        <dbReference type="Pfam" id="PF10509"/>
    </source>
</evidence>
<dbReference type="PANTHER" id="PTHR10457:SF7">
    <property type="entry name" value="GALACTOKINASE-RELATED"/>
    <property type="match status" value="1"/>
</dbReference>
<evidence type="ECO:0000259" key="12">
    <source>
        <dbReference type="Pfam" id="PF00288"/>
    </source>
</evidence>
<dbReference type="EMBL" id="AWQS01000017">
    <property type="protein sequence ID" value="EWT07252.1"/>
    <property type="molecule type" value="Genomic_DNA"/>
</dbReference>
<dbReference type="Pfam" id="PF08544">
    <property type="entry name" value="GHMP_kinases_C"/>
    <property type="match status" value="1"/>
</dbReference>
<dbReference type="Pfam" id="PF00288">
    <property type="entry name" value="GHMP_kinases_N"/>
    <property type="match status" value="1"/>
</dbReference>
<dbReference type="Proteomes" id="UP000019494">
    <property type="component" value="Unassembled WGS sequence"/>
</dbReference>
<dbReference type="PRINTS" id="PR00473">
    <property type="entry name" value="GALCTOKINASE"/>
</dbReference>
<dbReference type="AlphaFoldDB" id="W9GQB0"/>
<dbReference type="InterPro" id="IPR006203">
    <property type="entry name" value="GHMP_knse_ATP-bd_CS"/>
</dbReference>
<keyword evidence="6" id="KW-0418">Kinase</keyword>
<dbReference type="EC" id="2.7.1.6" evidence="11"/>
<dbReference type="InterPro" id="IPR020568">
    <property type="entry name" value="Ribosomal_Su5_D2-typ_SF"/>
</dbReference>
<dbReference type="FunFam" id="3.30.230.10:FF:000017">
    <property type="entry name" value="Galactokinase"/>
    <property type="match status" value="1"/>
</dbReference>
<dbReference type="InterPro" id="IPR036554">
    <property type="entry name" value="GHMP_kinase_C_sf"/>
</dbReference>
<gene>
    <name evidence="15" type="ORF">N864_09345</name>
</gene>
<dbReference type="GO" id="GO:0005829">
    <property type="term" value="C:cytosol"/>
    <property type="evidence" value="ECO:0007669"/>
    <property type="project" value="TreeGrafter"/>
</dbReference>
<dbReference type="SUPFAM" id="SSF54211">
    <property type="entry name" value="Ribosomal protein S5 domain 2-like"/>
    <property type="match status" value="1"/>
</dbReference>
<dbReference type="Gene3D" id="3.30.70.890">
    <property type="entry name" value="GHMP kinase, C-terminal domain"/>
    <property type="match status" value="1"/>
</dbReference>
<evidence type="ECO:0000256" key="5">
    <source>
        <dbReference type="ARBA" id="ARBA00022741"/>
    </source>
</evidence>
<evidence type="ECO:0000256" key="1">
    <source>
        <dbReference type="ARBA" id="ARBA00006566"/>
    </source>
</evidence>
<feature type="domain" description="GHMP kinase N-terminal" evidence="12">
    <location>
        <begin position="96"/>
        <end position="186"/>
    </location>
</feature>
<dbReference type="Pfam" id="PF10509">
    <property type="entry name" value="GalKase_gal_bdg"/>
    <property type="match status" value="1"/>
</dbReference>
<dbReference type="OrthoDB" id="250531at2"/>
<dbReference type="GO" id="GO:0046872">
    <property type="term" value="F:metal ion binding"/>
    <property type="evidence" value="ECO:0007669"/>
    <property type="project" value="UniProtKB-KW"/>
</dbReference>
<dbReference type="GO" id="GO:0004335">
    <property type="term" value="F:galactokinase activity"/>
    <property type="evidence" value="ECO:0007669"/>
    <property type="project" value="UniProtKB-UniRule"/>
</dbReference>
<dbReference type="InterPro" id="IPR013750">
    <property type="entry name" value="GHMP_kinase_C_dom"/>
</dbReference>
<dbReference type="InterPro" id="IPR014721">
    <property type="entry name" value="Ribsml_uS5_D2-typ_fold_subgr"/>
</dbReference>
<dbReference type="InterPro" id="IPR006206">
    <property type="entry name" value="Mevalonate/galactokinase"/>
</dbReference>
<evidence type="ECO:0000256" key="10">
    <source>
        <dbReference type="ARBA" id="ARBA00023277"/>
    </source>
</evidence>
<dbReference type="GO" id="GO:0005524">
    <property type="term" value="F:ATP binding"/>
    <property type="evidence" value="ECO:0007669"/>
    <property type="project" value="UniProtKB-UniRule"/>
</dbReference>
<dbReference type="InterPro" id="IPR019741">
    <property type="entry name" value="Galactokinase_CS"/>
</dbReference>
<evidence type="ECO:0000256" key="7">
    <source>
        <dbReference type="ARBA" id="ARBA00022840"/>
    </source>
</evidence>
<keyword evidence="16" id="KW-1185">Reference proteome</keyword>
<keyword evidence="3" id="KW-0808">Transferase</keyword>
<feature type="domain" description="Galactokinase N-terminal" evidence="14">
    <location>
        <begin position="14"/>
        <end position="61"/>
    </location>
</feature>
<organism evidence="15 16">
    <name type="scientific">Intrasporangium chromatireducens Q5-1</name>
    <dbReference type="NCBI Taxonomy" id="584657"/>
    <lineage>
        <taxon>Bacteria</taxon>
        <taxon>Bacillati</taxon>
        <taxon>Actinomycetota</taxon>
        <taxon>Actinomycetes</taxon>
        <taxon>Micrococcales</taxon>
        <taxon>Intrasporangiaceae</taxon>
        <taxon>Intrasporangium</taxon>
    </lineage>
</organism>
<evidence type="ECO:0000259" key="13">
    <source>
        <dbReference type="Pfam" id="PF08544"/>
    </source>
</evidence>
<dbReference type="RefSeq" id="WP_034713740.1">
    <property type="nucleotide sequence ID" value="NZ_AWQS01000017.1"/>
</dbReference>
<evidence type="ECO:0000256" key="3">
    <source>
        <dbReference type="ARBA" id="ARBA00022679"/>
    </source>
</evidence>
<dbReference type="PRINTS" id="PR00959">
    <property type="entry name" value="MEVGALKINASE"/>
</dbReference>
<protein>
    <recommendedName>
        <fullName evidence="11">Galactokinase</fullName>
        <ecNumber evidence="11">2.7.1.6</ecNumber>
    </recommendedName>
</protein>
<keyword evidence="4" id="KW-0479">Metal-binding</keyword>
<comment type="caution">
    <text evidence="15">The sequence shown here is derived from an EMBL/GenBank/DDBJ whole genome shotgun (WGS) entry which is preliminary data.</text>
</comment>
<evidence type="ECO:0000256" key="8">
    <source>
        <dbReference type="ARBA" id="ARBA00022842"/>
    </source>
</evidence>
<keyword evidence="7" id="KW-0067">ATP-binding</keyword>
<comment type="similarity">
    <text evidence="1">Belongs to the GHMP kinase family. GalK subfamily.</text>
</comment>
<dbReference type="PROSITE" id="PS00106">
    <property type="entry name" value="GALACTOKINASE"/>
    <property type="match status" value="1"/>
</dbReference>
<keyword evidence="2" id="KW-0963">Cytoplasm</keyword>
<evidence type="ECO:0000256" key="2">
    <source>
        <dbReference type="ARBA" id="ARBA00022490"/>
    </source>
</evidence>
<dbReference type="InterPro" id="IPR019539">
    <property type="entry name" value="GalKase_N"/>
</dbReference>
<reference evidence="16" key="1">
    <citation type="submission" date="2013-08" db="EMBL/GenBank/DDBJ databases">
        <title>Intrasporangium oryzae NRRL B-24470.</title>
        <authorList>
            <person name="Liu H."/>
            <person name="Wang G."/>
        </authorList>
    </citation>
    <scope>NUCLEOTIDE SEQUENCE [LARGE SCALE GENOMIC DNA]</scope>
    <source>
        <strain evidence="16">Q5-1</strain>
    </source>
</reference>
<evidence type="ECO:0000256" key="4">
    <source>
        <dbReference type="ARBA" id="ARBA00022723"/>
    </source>
</evidence>